<dbReference type="RefSeq" id="WP_063242422.1">
    <property type="nucleotide sequence ID" value="NZ_LUKF01000001.1"/>
</dbReference>
<feature type="domain" description="N-acetyltransferase" evidence="3">
    <location>
        <begin position="165"/>
        <end position="317"/>
    </location>
</feature>
<dbReference type="CDD" id="cd04301">
    <property type="entry name" value="NAT_SF"/>
    <property type="match status" value="1"/>
</dbReference>
<dbReference type="InterPro" id="IPR000182">
    <property type="entry name" value="GNAT_dom"/>
</dbReference>
<feature type="domain" description="HTH marR-type" evidence="2">
    <location>
        <begin position="1"/>
        <end position="142"/>
    </location>
</feature>
<sequence>MKIFEQLGRVALGTRVRFFGEKIADDATKIYSLYDIDMNPKWFPVFYVLSQDEERTITSIADEIGHSHASVSKIVKEMMKARLILEKASRQDKRRTLVSLSKSGQDMARKIEAQYLDVKAAVEELSAQSKNDLWKALEEWEYLFAQKSLFARVAEQKKKRESAKVEIVPYSRKYRSAFLELNEEWIRTYFKIEQADRDALGDPEGYILKRGGFIFVALLNNKPVGVCALIKRDDPTYPYELAKMAVAPEARGKNIGWLLGNAVVEKAKELKAKKLFLESNTILKPAISLYEKLGFKKVVGPPTPYERCNIQMELKLK</sequence>
<accession>A0A150WVW4</accession>
<organism evidence="4 5">
    <name type="scientific">Bdellovibrio bacteriovorus</name>
    <dbReference type="NCBI Taxonomy" id="959"/>
    <lineage>
        <taxon>Bacteria</taxon>
        <taxon>Pseudomonadati</taxon>
        <taxon>Bdellovibrionota</taxon>
        <taxon>Bdellovibrionia</taxon>
        <taxon>Bdellovibrionales</taxon>
        <taxon>Pseudobdellovibrionaceae</taxon>
        <taxon>Bdellovibrio</taxon>
    </lineage>
</organism>
<dbReference type="EMBL" id="LUKF01000001">
    <property type="protein sequence ID" value="KYG70648.1"/>
    <property type="molecule type" value="Genomic_DNA"/>
</dbReference>
<dbReference type="InterPro" id="IPR050769">
    <property type="entry name" value="NAT_camello-type"/>
</dbReference>
<dbReference type="PROSITE" id="PS51186">
    <property type="entry name" value="GNAT"/>
    <property type="match status" value="1"/>
</dbReference>
<evidence type="ECO:0000259" key="2">
    <source>
        <dbReference type="PROSITE" id="PS50995"/>
    </source>
</evidence>
<dbReference type="GO" id="GO:0003700">
    <property type="term" value="F:DNA-binding transcription factor activity"/>
    <property type="evidence" value="ECO:0007669"/>
    <property type="project" value="InterPro"/>
</dbReference>
<dbReference type="AlphaFoldDB" id="A0A150WVW4"/>
<dbReference type="PROSITE" id="PS50995">
    <property type="entry name" value="HTH_MARR_2"/>
    <property type="match status" value="1"/>
</dbReference>
<dbReference type="OrthoDB" id="1431064at2"/>
<keyword evidence="1" id="KW-0808">Transferase</keyword>
<dbReference type="InterPro" id="IPR000835">
    <property type="entry name" value="HTH_MarR-typ"/>
</dbReference>
<evidence type="ECO:0000313" key="5">
    <source>
        <dbReference type="Proteomes" id="UP000075391"/>
    </source>
</evidence>
<dbReference type="PANTHER" id="PTHR13947:SF37">
    <property type="entry name" value="LD18367P"/>
    <property type="match status" value="1"/>
</dbReference>
<dbReference type="InterPro" id="IPR016181">
    <property type="entry name" value="Acyl_CoA_acyltransferase"/>
</dbReference>
<dbReference type="InterPro" id="IPR036390">
    <property type="entry name" value="WH_DNA-bd_sf"/>
</dbReference>
<dbReference type="PANTHER" id="PTHR13947">
    <property type="entry name" value="GNAT FAMILY N-ACETYLTRANSFERASE"/>
    <property type="match status" value="1"/>
</dbReference>
<dbReference type="Pfam" id="PF00583">
    <property type="entry name" value="Acetyltransf_1"/>
    <property type="match status" value="1"/>
</dbReference>
<protein>
    <submittedName>
        <fullName evidence="4">MarR family transcriptional regulator</fullName>
    </submittedName>
</protein>
<dbReference type="Gene3D" id="3.40.630.30">
    <property type="match status" value="1"/>
</dbReference>
<dbReference type="GO" id="GO:0008080">
    <property type="term" value="F:N-acetyltransferase activity"/>
    <property type="evidence" value="ECO:0007669"/>
    <property type="project" value="InterPro"/>
</dbReference>
<dbReference type="SUPFAM" id="SSF55729">
    <property type="entry name" value="Acyl-CoA N-acyltransferases (Nat)"/>
    <property type="match status" value="1"/>
</dbReference>
<evidence type="ECO:0000259" key="3">
    <source>
        <dbReference type="PROSITE" id="PS51186"/>
    </source>
</evidence>
<comment type="caution">
    <text evidence="4">The sequence shown here is derived from an EMBL/GenBank/DDBJ whole genome shotgun (WGS) entry which is preliminary data.</text>
</comment>
<gene>
    <name evidence="4" type="ORF">AZI85_01550</name>
</gene>
<dbReference type="Proteomes" id="UP000075391">
    <property type="component" value="Unassembled WGS sequence"/>
</dbReference>
<dbReference type="SMART" id="SM00347">
    <property type="entry name" value="HTH_MARR"/>
    <property type="match status" value="1"/>
</dbReference>
<name>A0A150WVW4_BDEBC</name>
<dbReference type="InterPro" id="IPR036388">
    <property type="entry name" value="WH-like_DNA-bd_sf"/>
</dbReference>
<reference evidence="4 5" key="1">
    <citation type="submission" date="2016-03" db="EMBL/GenBank/DDBJ databases">
        <authorList>
            <person name="Ploux O."/>
        </authorList>
    </citation>
    <scope>NUCLEOTIDE SEQUENCE [LARGE SCALE GENOMIC DNA]</scope>
    <source>
        <strain evidence="4 5">BER2</strain>
    </source>
</reference>
<dbReference type="SUPFAM" id="SSF46785">
    <property type="entry name" value="Winged helix' DNA-binding domain"/>
    <property type="match status" value="1"/>
</dbReference>
<evidence type="ECO:0000256" key="1">
    <source>
        <dbReference type="ARBA" id="ARBA00022679"/>
    </source>
</evidence>
<dbReference type="Gene3D" id="1.10.10.10">
    <property type="entry name" value="Winged helix-like DNA-binding domain superfamily/Winged helix DNA-binding domain"/>
    <property type="match status" value="1"/>
</dbReference>
<dbReference type="Pfam" id="PF12802">
    <property type="entry name" value="MarR_2"/>
    <property type="match status" value="1"/>
</dbReference>
<evidence type="ECO:0000313" key="4">
    <source>
        <dbReference type="EMBL" id="KYG70648.1"/>
    </source>
</evidence>
<proteinExistence type="predicted"/>